<dbReference type="EMBL" id="CP006764">
    <property type="protein sequence ID" value="AIT61926.1"/>
    <property type="molecule type" value="Genomic_DNA"/>
</dbReference>
<feature type="domain" description="AAA" evidence="1">
    <location>
        <begin position="20"/>
        <end position="130"/>
    </location>
</feature>
<organism evidence="3 4">
    <name type="scientific">Corynebacterium doosanense CAU 212 = DSM 45436</name>
    <dbReference type="NCBI Taxonomy" id="558173"/>
    <lineage>
        <taxon>Bacteria</taxon>
        <taxon>Bacillati</taxon>
        <taxon>Actinomycetota</taxon>
        <taxon>Actinomycetes</taxon>
        <taxon>Mycobacteriales</taxon>
        <taxon>Corynebacteriaceae</taxon>
        <taxon>Corynebacterium</taxon>
    </lineage>
</organism>
<dbReference type="Pfam" id="PF13635">
    <property type="entry name" value="DUF4143"/>
    <property type="match status" value="1"/>
</dbReference>
<dbReference type="AlphaFoldDB" id="A0A097III5"/>
<sequence>MPYQPRAIDQALLALLPEAPAIAIEGAKGVGKTETALQQANHQLFLYNPADRIVAEADPMLEQLPDGTVLIDEWQNAPATWDAVRRAVDRGAAPGRFILTGSATPAAGIDSHSGAGRILSLHMRPMAIFERGGQKPSVSLAAMFDGDADISGTSAATLSDYVEAIGSSGFPGIHHHSPQLRQRHLNSYIDRVIDRDLPGAGYATRKPDTLRRWMAAYGAASSTTTTYSGILDATTAGDGSQPAKDTTAQFRDLLTSIWILDPVPAWNSLRNPLKAIRLSPKHQLVDPALALTLQRLGPRDLTSQRGNHLLGPLFESLATLSVRAAAAATGASVSHLRTAKGLQEVDLIAESFDGRLIGFEVKLSVSVSDADVRHLLWLRRQFPEDVVDLAVLYSGPVAYRRPDGVACIPLDLLGS</sequence>
<evidence type="ECO:0000313" key="4">
    <source>
        <dbReference type="Proteomes" id="UP000029914"/>
    </source>
</evidence>
<dbReference type="OrthoDB" id="128089at2"/>
<dbReference type="PANTHER" id="PTHR43566">
    <property type="entry name" value="CONSERVED PROTEIN"/>
    <property type="match status" value="1"/>
</dbReference>
<dbReference type="STRING" id="558173.CDOO_12170"/>
<evidence type="ECO:0000313" key="3">
    <source>
        <dbReference type="EMBL" id="AIT61926.1"/>
    </source>
</evidence>
<dbReference type="Pfam" id="PF13173">
    <property type="entry name" value="AAA_14"/>
    <property type="match status" value="1"/>
</dbReference>
<protein>
    <submittedName>
        <fullName evidence="3">ATPase AAA</fullName>
    </submittedName>
</protein>
<dbReference type="RefSeq" id="WP_018022132.1">
    <property type="nucleotide sequence ID" value="NZ_AQUX01000005.1"/>
</dbReference>
<dbReference type="eggNOG" id="COG1373">
    <property type="taxonomic scope" value="Bacteria"/>
</dbReference>
<dbReference type="InterPro" id="IPR025420">
    <property type="entry name" value="DUF4143"/>
</dbReference>
<reference evidence="3 4" key="1">
    <citation type="submission" date="2013-09" db="EMBL/GenBank/DDBJ databases">
        <title>Complete genome sequence of Corynebacterium doosanense CAU 212(T) (=DSM 45436(T)), isolated from activated sludge.</title>
        <authorList>
            <person name="Schaffert L."/>
            <person name="Albersmeier A."/>
            <person name="Kalinowski J."/>
            <person name="Ruckert C."/>
        </authorList>
    </citation>
    <scope>NUCLEOTIDE SEQUENCE [LARGE SCALE GENOMIC DNA]</scope>
    <source>
        <strain evidence="3 4">CAU 212</strain>
    </source>
</reference>
<dbReference type="InterPro" id="IPR027417">
    <property type="entry name" value="P-loop_NTPase"/>
</dbReference>
<evidence type="ECO:0000259" key="2">
    <source>
        <dbReference type="Pfam" id="PF13635"/>
    </source>
</evidence>
<proteinExistence type="predicted"/>
<dbReference type="SUPFAM" id="SSF52540">
    <property type="entry name" value="P-loop containing nucleoside triphosphate hydrolases"/>
    <property type="match status" value="1"/>
</dbReference>
<accession>A0A097III5</accession>
<dbReference type="PANTHER" id="PTHR43566:SF2">
    <property type="entry name" value="DUF4143 DOMAIN-CONTAINING PROTEIN"/>
    <property type="match status" value="1"/>
</dbReference>
<dbReference type="KEGG" id="cdo:CDOO_12170"/>
<dbReference type="InterPro" id="IPR041682">
    <property type="entry name" value="AAA_14"/>
</dbReference>
<name>A0A097III5_9CORY</name>
<evidence type="ECO:0000259" key="1">
    <source>
        <dbReference type="Pfam" id="PF13173"/>
    </source>
</evidence>
<dbReference type="Proteomes" id="UP000029914">
    <property type="component" value="Chromosome"/>
</dbReference>
<feature type="domain" description="DUF4143" evidence="2">
    <location>
        <begin position="204"/>
        <end position="364"/>
    </location>
</feature>
<keyword evidence="4" id="KW-1185">Reference proteome</keyword>
<dbReference type="HOGENOM" id="CLU_041527_4_1_11"/>
<gene>
    <name evidence="3" type="ORF">CDOO_12170</name>
</gene>